<gene>
    <name evidence="1" type="ORF">E1H14_03900</name>
</gene>
<dbReference type="RefSeq" id="WP_149390141.1">
    <property type="nucleotide sequence ID" value="NZ_SMRS01000002.1"/>
</dbReference>
<dbReference type="EMBL" id="SMRS01000002">
    <property type="protein sequence ID" value="KAA0875837.1"/>
    <property type="molecule type" value="Genomic_DNA"/>
</dbReference>
<keyword evidence="2" id="KW-1185">Reference proteome</keyword>
<reference evidence="1 2" key="1">
    <citation type="submission" date="2019-03" db="EMBL/GenBank/DDBJ databases">
        <title>Nitrincola sp. nov. isolated from an Indian soda lake.</title>
        <authorList>
            <person name="Joshi A."/>
            <person name="Thite S.V."/>
            <person name="Joseph N."/>
            <person name="Dhotre D."/>
            <person name="Moorthy M."/>
            <person name="Shouche Y.S."/>
        </authorList>
    </citation>
    <scope>NUCLEOTIDE SEQUENCE [LARGE SCALE GENOMIC DNA]</scope>
    <source>
        <strain evidence="1 2">MEB193</strain>
    </source>
</reference>
<name>A0A5A9W513_9GAMM</name>
<dbReference type="Proteomes" id="UP000325302">
    <property type="component" value="Unassembled WGS sequence"/>
</dbReference>
<comment type="caution">
    <text evidence="1">The sequence shown here is derived from an EMBL/GenBank/DDBJ whole genome shotgun (WGS) entry which is preliminary data.</text>
</comment>
<dbReference type="Pfam" id="PF16234">
    <property type="entry name" value="DUF4892"/>
    <property type="match status" value="1"/>
</dbReference>
<evidence type="ECO:0000313" key="1">
    <source>
        <dbReference type="EMBL" id="KAA0875837.1"/>
    </source>
</evidence>
<dbReference type="InterPro" id="IPR032608">
    <property type="entry name" value="DUF4892"/>
</dbReference>
<proteinExistence type="predicted"/>
<organism evidence="1 2">
    <name type="scientific">Nitrincola tapanii</name>
    <dbReference type="NCBI Taxonomy" id="1708751"/>
    <lineage>
        <taxon>Bacteria</taxon>
        <taxon>Pseudomonadati</taxon>
        <taxon>Pseudomonadota</taxon>
        <taxon>Gammaproteobacteria</taxon>
        <taxon>Oceanospirillales</taxon>
        <taxon>Oceanospirillaceae</taxon>
        <taxon>Nitrincola</taxon>
    </lineage>
</organism>
<sequence length="286" mass="32023">MHLHKKLMILVGLCGLFWSHGALSATTLPPWLHPFPLSTLENQTRQPTPDYLLALSQITRIQGLLRTQNERRLSGQLLRSTWELASGHGPEQGFEHFKQQLQQASAEILFECASRQCGASNLWANQVFGYANLLGVDSSQFYLAAKLGSDYFALYAVRRGNGRVYLHLDYLQTLSPEVEVQVSELSWQERLEQRGYVSLRAASLENELEPLLQDWLQSSTANYRLVLHRAAQGSDPELLLAEEAALALQARLQDAGFTQIEVYSVAALVPEVLAGQAWALTLIRLP</sequence>
<protein>
    <submittedName>
        <fullName evidence="1">DUF4892 domain-containing protein</fullName>
    </submittedName>
</protein>
<accession>A0A5A9W513</accession>
<evidence type="ECO:0000313" key="2">
    <source>
        <dbReference type="Proteomes" id="UP000325302"/>
    </source>
</evidence>
<dbReference type="AlphaFoldDB" id="A0A5A9W513"/>
<dbReference type="OrthoDB" id="5741786at2"/>